<keyword evidence="4" id="KW-0804">Transcription</keyword>
<dbReference type="GO" id="GO:0005829">
    <property type="term" value="C:cytosol"/>
    <property type="evidence" value="ECO:0007669"/>
    <property type="project" value="TreeGrafter"/>
</dbReference>
<name>A0A9D2S3V1_9FIRM</name>
<evidence type="ECO:0000256" key="2">
    <source>
        <dbReference type="ARBA" id="ARBA00023015"/>
    </source>
</evidence>
<dbReference type="Pfam" id="PF03466">
    <property type="entry name" value="LysR_substrate"/>
    <property type="match status" value="1"/>
</dbReference>
<comment type="caution">
    <text evidence="6">The sequence shown here is derived from an EMBL/GenBank/DDBJ whole genome shotgun (WGS) entry which is preliminary data.</text>
</comment>
<proteinExistence type="inferred from homology"/>
<keyword evidence="2" id="KW-0805">Transcription regulation</keyword>
<accession>A0A9D2S3V1</accession>
<evidence type="ECO:0000256" key="1">
    <source>
        <dbReference type="ARBA" id="ARBA00009437"/>
    </source>
</evidence>
<dbReference type="SUPFAM" id="SSF46785">
    <property type="entry name" value="Winged helix' DNA-binding domain"/>
    <property type="match status" value="1"/>
</dbReference>
<reference evidence="6" key="1">
    <citation type="journal article" date="2021" name="PeerJ">
        <title>Extensive microbial diversity within the chicken gut microbiome revealed by metagenomics and culture.</title>
        <authorList>
            <person name="Gilroy R."/>
            <person name="Ravi A."/>
            <person name="Getino M."/>
            <person name="Pursley I."/>
            <person name="Horton D.L."/>
            <person name="Alikhan N.F."/>
            <person name="Baker D."/>
            <person name="Gharbi K."/>
            <person name="Hall N."/>
            <person name="Watson M."/>
            <person name="Adriaenssens E.M."/>
            <person name="Foster-Nyarko E."/>
            <person name="Jarju S."/>
            <person name="Secka A."/>
            <person name="Antonio M."/>
            <person name="Oren A."/>
            <person name="Chaudhuri R.R."/>
            <person name="La Ragione R."/>
            <person name="Hildebrand F."/>
            <person name="Pallen M.J."/>
        </authorList>
    </citation>
    <scope>NUCLEOTIDE SEQUENCE</scope>
    <source>
        <strain evidence="6">ChiBcec8-13705</strain>
    </source>
</reference>
<evidence type="ECO:0000256" key="3">
    <source>
        <dbReference type="ARBA" id="ARBA00023125"/>
    </source>
</evidence>
<evidence type="ECO:0000256" key="4">
    <source>
        <dbReference type="ARBA" id="ARBA00023163"/>
    </source>
</evidence>
<dbReference type="Gene3D" id="1.10.10.10">
    <property type="entry name" value="Winged helix-like DNA-binding domain superfamily/Winged helix DNA-binding domain"/>
    <property type="match status" value="1"/>
</dbReference>
<dbReference type="InterPro" id="IPR000847">
    <property type="entry name" value="LysR_HTH_N"/>
</dbReference>
<sequence>MTLLACQIFSTIAQEGSFARTAERLHLTPSAISHAVSGMETECGFPLFTRTKTGVTMTAAAESLLPAIRRVLASNESLDQSIAQINGLHKGVLRLGVFNSACVVWLPQLVPAFEDTYPGIEVQVYQGSYADIAAWLKSGTVELGFLSDSCAQDLDFEPLYTDPLICIAPLGFTTRRPGHVMAEELRGQPFVSQRSDTDADIQNYLKRNDLQMRTACYVIDDESMVGMVACGQGVAIMPELLLTRGDTAPGVQVLALEPPAMRSIGIACLDQNSLSPAAREFARRARNFAATLQISSFQTMKKRV</sequence>
<dbReference type="PROSITE" id="PS50931">
    <property type="entry name" value="HTH_LYSR"/>
    <property type="match status" value="1"/>
</dbReference>
<feature type="domain" description="HTH lysR-type" evidence="5">
    <location>
        <begin position="1"/>
        <end position="58"/>
    </location>
</feature>
<dbReference type="CDD" id="cd05466">
    <property type="entry name" value="PBP2_LTTR_substrate"/>
    <property type="match status" value="1"/>
</dbReference>
<dbReference type="PANTHER" id="PTHR30419:SF28">
    <property type="entry name" value="HTH-TYPE TRANSCRIPTIONAL REGULATOR BSDA"/>
    <property type="match status" value="1"/>
</dbReference>
<dbReference type="PANTHER" id="PTHR30419">
    <property type="entry name" value="HTH-TYPE TRANSCRIPTIONAL REGULATOR YBHD"/>
    <property type="match status" value="1"/>
</dbReference>
<evidence type="ECO:0000313" key="7">
    <source>
        <dbReference type="Proteomes" id="UP000886803"/>
    </source>
</evidence>
<dbReference type="GO" id="GO:0003677">
    <property type="term" value="F:DNA binding"/>
    <property type="evidence" value="ECO:0007669"/>
    <property type="project" value="UniProtKB-KW"/>
</dbReference>
<keyword evidence="3" id="KW-0238">DNA-binding</keyword>
<protein>
    <submittedName>
        <fullName evidence="6">LysR family transcriptional regulator</fullName>
    </submittedName>
</protein>
<comment type="similarity">
    <text evidence="1">Belongs to the LysR transcriptional regulatory family.</text>
</comment>
<evidence type="ECO:0000259" key="5">
    <source>
        <dbReference type="PROSITE" id="PS50931"/>
    </source>
</evidence>
<dbReference type="SUPFAM" id="SSF53850">
    <property type="entry name" value="Periplasmic binding protein-like II"/>
    <property type="match status" value="1"/>
</dbReference>
<gene>
    <name evidence="6" type="ORF">H9945_10595</name>
</gene>
<dbReference type="AlphaFoldDB" id="A0A9D2S3V1"/>
<evidence type="ECO:0000313" key="6">
    <source>
        <dbReference type="EMBL" id="HJB42932.1"/>
    </source>
</evidence>
<dbReference type="InterPro" id="IPR036388">
    <property type="entry name" value="WH-like_DNA-bd_sf"/>
</dbReference>
<dbReference type="EMBL" id="DWYG01000179">
    <property type="protein sequence ID" value="HJB42932.1"/>
    <property type="molecule type" value="Genomic_DNA"/>
</dbReference>
<dbReference type="Pfam" id="PF00126">
    <property type="entry name" value="HTH_1"/>
    <property type="match status" value="1"/>
</dbReference>
<dbReference type="InterPro" id="IPR050950">
    <property type="entry name" value="HTH-type_LysR_regulators"/>
</dbReference>
<dbReference type="InterPro" id="IPR005119">
    <property type="entry name" value="LysR_subst-bd"/>
</dbReference>
<dbReference type="Proteomes" id="UP000886803">
    <property type="component" value="Unassembled WGS sequence"/>
</dbReference>
<dbReference type="Gene3D" id="3.40.190.290">
    <property type="match status" value="1"/>
</dbReference>
<organism evidence="6 7">
    <name type="scientific">Candidatus Gemmiger avicola</name>
    <dbReference type="NCBI Taxonomy" id="2838605"/>
    <lineage>
        <taxon>Bacteria</taxon>
        <taxon>Bacillati</taxon>
        <taxon>Bacillota</taxon>
        <taxon>Clostridia</taxon>
        <taxon>Eubacteriales</taxon>
        <taxon>Gemmiger</taxon>
    </lineage>
</organism>
<dbReference type="InterPro" id="IPR036390">
    <property type="entry name" value="WH_DNA-bd_sf"/>
</dbReference>
<reference evidence="6" key="2">
    <citation type="submission" date="2021-04" db="EMBL/GenBank/DDBJ databases">
        <authorList>
            <person name="Gilroy R."/>
        </authorList>
    </citation>
    <scope>NUCLEOTIDE SEQUENCE</scope>
    <source>
        <strain evidence="6">ChiBcec8-13705</strain>
    </source>
</reference>
<dbReference type="GO" id="GO:0003700">
    <property type="term" value="F:DNA-binding transcription factor activity"/>
    <property type="evidence" value="ECO:0007669"/>
    <property type="project" value="InterPro"/>
</dbReference>